<dbReference type="EMBL" id="MU826826">
    <property type="protein sequence ID" value="KAJ7375365.1"/>
    <property type="molecule type" value="Genomic_DNA"/>
</dbReference>
<proteinExistence type="predicted"/>
<evidence type="ECO:0000313" key="2">
    <source>
        <dbReference type="EMBL" id="KAJ7375365.1"/>
    </source>
</evidence>
<feature type="signal peptide" evidence="1">
    <location>
        <begin position="1"/>
        <end position="20"/>
    </location>
</feature>
<comment type="caution">
    <text evidence="2">The sequence shown here is derived from an EMBL/GenBank/DDBJ whole genome shotgun (WGS) entry which is preliminary data.</text>
</comment>
<keyword evidence="1" id="KW-0732">Signal</keyword>
<protein>
    <recommendedName>
        <fullName evidence="4">Secreted protein</fullName>
    </recommendedName>
</protein>
<dbReference type="AlphaFoldDB" id="A0A9W9Z5K2"/>
<name>A0A9W9Z5K2_9CNID</name>
<dbReference type="OrthoDB" id="5984554at2759"/>
<dbReference type="Proteomes" id="UP001163046">
    <property type="component" value="Unassembled WGS sequence"/>
</dbReference>
<evidence type="ECO:0000313" key="3">
    <source>
        <dbReference type="Proteomes" id="UP001163046"/>
    </source>
</evidence>
<reference evidence="2" key="1">
    <citation type="submission" date="2023-01" db="EMBL/GenBank/DDBJ databases">
        <title>Genome assembly of the deep-sea coral Lophelia pertusa.</title>
        <authorList>
            <person name="Herrera S."/>
            <person name="Cordes E."/>
        </authorList>
    </citation>
    <scope>NUCLEOTIDE SEQUENCE</scope>
    <source>
        <strain evidence="2">USNM1676648</strain>
        <tissue evidence="2">Polyp</tissue>
    </source>
</reference>
<feature type="chain" id="PRO_5040738992" description="Secreted protein" evidence="1">
    <location>
        <begin position="21"/>
        <end position="183"/>
    </location>
</feature>
<keyword evidence="3" id="KW-1185">Reference proteome</keyword>
<sequence length="183" mass="21318">MDTVWAMFLVTAVLRCFSWCDLSCTKTATFTVTLESFARQNRARRFLLVTQHRNEFTLSFTGRRRELGTNFTCKKECTSSNIVFSLRPAGMPDYVVAVDKRNLVLENSSTINPVDNKCKFEKRKITLHYHDNTINLNAKERYEALMFQSIPRAVMKGSRSGKVFLDKWKNWKDCQAWVKINII</sequence>
<gene>
    <name evidence="2" type="ORF">OS493_002116</name>
</gene>
<evidence type="ECO:0000256" key="1">
    <source>
        <dbReference type="SAM" id="SignalP"/>
    </source>
</evidence>
<evidence type="ECO:0008006" key="4">
    <source>
        <dbReference type="Google" id="ProtNLM"/>
    </source>
</evidence>
<organism evidence="2 3">
    <name type="scientific">Desmophyllum pertusum</name>
    <dbReference type="NCBI Taxonomy" id="174260"/>
    <lineage>
        <taxon>Eukaryota</taxon>
        <taxon>Metazoa</taxon>
        <taxon>Cnidaria</taxon>
        <taxon>Anthozoa</taxon>
        <taxon>Hexacorallia</taxon>
        <taxon>Scleractinia</taxon>
        <taxon>Caryophylliina</taxon>
        <taxon>Caryophylliidae</taxon>
        <taxon>Desmophyllum</taxon>
    </lineage>
</organism>
<accession>A0A9W9Z5K2</accession>